<evidence type="ECO:0000256" key="2">
    <source>
        <dbReference type="ARBA" id="ARBA00021549"/>
    </source>
</evidence>
<dbReference type="InterPro" id="IPR045584">
    <property type="entry name" value="Pilin-like"/>
</dbReference>
<evidence type="ECO:0000256" key="6">
    <source>
        <dbReference type="ARBA" id="ARBA00022692"/>
    </source>
</evidence>
<evidence type="ECO:0000256" key="4">
    <source>
        <dbReference type="ARBA" id="ARBA00022481"/>
    </source>
</evidence>
<comment type="similarity">
    <text evidence="9">Belongs to the GSP H family.</text>
</comment>
<dbReference type="GO" id="GO:0015627">
    <property type="term" value="C:type II protein secretion system complex"/>
    <property type="evidence" value="ECO:0007669"/>
    <property type="project" value="InterPro"/>
</dbReference>
<evidence type="ECO:0000256" key="10">
    <source>
        <dbReference type="ARBA" id="ARBA00030775"/>
    </source>
</evidence>
<keyword evidence="4" id="KW-0488">Methylation</keyword>
<evidence type="ECO:0000313" key="14">
    <source>
        <dbReference type="Proteomes" id="UP000520876"/>
    </source>
</evidence>
<evidence type="ECO:0000256" key="5">
    <source>
        <dbReference type="ARBA" id="ARBA00022519"/>
    </source>
</evidence>
<dbReference type="AlphaFoldDB" id="A0A7Z0SNR9"/>
<evidence type="ECO:0000256" key="1">
    <source>
        <dbReference type="ARBA" id="ARBA00004377"/>
    </source>
</evidence>
<evidence type="ECO:0000256" key="8">
    <source>
        <dbReference type="ARBA" id="ARBA00023136"/>
    </source>
</evidence>
<reference evidence="13 14" key="1">
    <citation type="submission" date="2020-07" db="EMBL/GenBank/DDBJ databases">
        <title>Halomonas sp. QX-2 draft genome sequence.</title>
        <authorList>
            <person name="Qiu X."/>
        </authorList>
    </citation>
    <scope>NUCLEOTIDE SEQUENCE [LARGE SCALE GENOMIC DNA]</scope>
    <source>
        <strain evidence="13 14">QX-2</strain>
    </source>
</reference>
<proteinExistence type="inferred from homology"/>
<keyword evidence="6 11" id="KW-0812">Transmembrane</keyword>
<dbReference type="InterPro" id="IPR022346">
    <property type="entry name" value="T2SS_GspH"/>
</dbReference>
<evidence type="ECO:0000313" key="13">
    <source>
        <dbReference type="EMBL" id="NYT75097.1"/>
    </source>
</evidence>
<evidence type="ECO:0000256" key="3">
    <source>
        <dbReference type="ARBA" id="ARBA00022475"/>
    </source>
</evidence>
<dbReference type="RefSeq" id="WP_180095973.1">
    <property type="nucleotide sequence ID" value="NZ_CAXAZJ010000015.1"/>
</dbReference>
<dbReference type="Gene3D" id="3.55.40.10">
    <property type="entry name" value="minor pseudopilin epsh domain"/>
    <property type="match status" value="1"/>
</dbReference>
<accession>A0A7Z0SNR9</accession>
<feature type="domain" description="General secretion pathway GspH" evidence="12">
    <location>
        <begin position="51"/>
        <end position="164"/>
    </location>
</feature>
<keyword evidence="3" id="KW-1003">Cell membrane</keyword>
<evidence type="ECO:0000259" key="12">
    <source>
        <dbReference type="Pfam" id="PF12019"/>
    </source>
</evidence>
<feature type="transmembrane region" description="Helical" evidence="11">
    <location>
        <begin position="16"/>
        <end position="36"/>
    </location>
</feature>
<dbReference type="Pfam" id="PF07963">
    <property type="entry name" value="N_methyl"/>
    <property type="match status" value="1"/>
</dbReference>
<keyword evidence="14" id="KW-1185">Reference proteome</keyword>
<sequence>MSSFHIKTHTTPESGFTLLELLITLLLVGIIAAWGLPNFQALGERTAQTSEVNRFQSAFSFARNTAISQRRQLTLCPASQNREACANDWSGELMIVRGNKTDSITEDDILRIVPGQQGTQVTYNRGWSRIRYSPLGYTSGYNGSFAICSSSGAKGKKLVLSQLGRLRIDEAPIDCQALHAANVYPAIPSK</sequence>
<evidence type="ECO:0000256" key="9">
    <source>
        <dbReference type="ARBA" id="ARBA00025772"/>
    </source>
</evidence>
<organism evidence="13 14">
    <name type="scientific">Vreelandella sedimenti</name>
    <dbReference type="NCBI Taxonomy" id="2729618"/>
    <lineage>
        <taxon>Bacteria</taxon>
        <taxon>Pseudomonadati</taxon>
        <taxon>Pseudomonadota</taxon>
        <taxon>Gammaproteobacteria</taxon>
        <taxon>Oceanospirillales</taxon>
        <taxon>Halomonadaceae</taxon>
        <taxon>Vreelandella</taxon>
    </lineage>
</organism>
<keyword evidence="8 11" id="KW-0472">Membrane</keyword>
<protein>
    <recommendedName>
        <fullName evidence="2">Type II secretion system protein H</fullName>
    </recommendedName>
    <alternativeName>
        <fullName evidence="10">General secretion pathway protein H</fullName>
    </alternativeName>
</protein>
<dbReference type="SUPFAM" id="SSF54523">
    <property type="entry name" value="Pili subunits"/>
    <property type="match status" value="1"/>
</dbReference>
<dbReference type="Proteomes" id="UP000520876">
    <property type="component" value="Unassembled WGS sequence"/>
</dbReference>
<comment type="caution">
    <text evidence="13">The sequence shown here is derived from an EMBL/GenBank/DDBJ whole genome shotgun (WGS) entry which is preliminary data.</text>
</comment>
<dbReference type="PROSITE" id="PS00409">
    <property type="entry name" value="PROKAR_NTER_METHYL"/>
    <property type="match status" value="1"/>
</dbReference>
<dbReference type="NCBIfam" id="TIGR02532">
    <property type="entry name" value="IV_pilin_GFxxxE"/>
    <property type="match status" value="1"/>
</dbReference>
<keyword evidence="7 11" id="KW-1133">Transmembrane helix</keyword>
<evidence type="ECO:0000256" key="7">
    <source>
        <dbReference type="ARBA" id="ARBA00022989"/>
    </source>
</evidence>
<dbReference type="Pfam" id="PF12019">
    <property type="entry name" value="GspH"/>
    <property type="match status" value="1"/>
</dbReference>
<dbReference type="GO" id="GO:0015628">
    <property type="term" value="P:protein secretion by the type II secretion system"/>
    <property type="evidence" value="ECO:0007669"/>
    <property type="project" value="InterPro"/>
</dbReference>
<evidence type="ECO:0000256" key="11">
    <source>
        <dbReference type="SAM" id="Phobius"/>
    </source>
</evidence>
<dbReference type="GO" id="GO:0005886">
    <property type="term" value="C:plasma membrane"/>
    <property type="evidence" value="ECO:0007669"/>
    <property type="project" value="UniProtKB-SubCell"/>
</dbReference>
<name>A0A7Z0SNR9_9GAMM</name>
<dbReference type="InterPro" id="IPR012902">
    <property type="entry name" value="N_methyl_site"/>
</dbReference>
<comment type="subcellular location">
    <subcellularLocation>
        <location evidence="1">Cell inner membrane</location>
        <topology evidence="1">Single-pass membrane protein</topology>
    </subcellularLocation>
</comment>
<gene>
    <name evidence="13" type="ORF">HZU72_22175</name>
</gene>
<keyword evidence="5" id="KW-0997">Cell inner membrane</keyword>
<dbReference type="EMBL" id="JACCGK010000028">
    <property type="protein sequence ID" value="NYT75097.1"/>
    <property type="molecule type" value="Genomic_DNA"/>
</dbReference>